<evidence type="ECO:0000256" key="9">
    <source>
        <dbReference type="ARBA" id="ARBA00022481"/>
    </source>
</evidence>
<evidence type="ECO:0000256" key="14">
    <source>
        <dbReference type="ARBA" id="ARBA00022723"/>
    </source>
</evidence>
<feature type="domain" description="CRIB" evidence="38">
    <location>
        <begin position="1558"/>
        <end position="1571"/>
    </location>
</feature>
<evidence type="ECO:0000256" key="23">
    <source>
        <dbReference type="ARBA" id="ARBA00023136"/>
    </source>
</evidence>
<keyword evidence="15 32" id="KW-0547">Nucleotide-binding</keyword>
<evidence type="ECO:0000259" key="37">
    <source>
        <dbReference type="PROSITE" id="PS50081"/>
    </source>
</evidence>
<keyword evidence="17 42" id="KW-0418">Kinase</keyword>
<evidence type="ECO:0000259" key="36">
    <source>
        <dbReference type="PROSITE" id="PS50011"/>
    </source>
</evidence>
<dbReference type="FunFam" id="3.30.60.20:FF:000005">
    <property type="entry name" value="Non-specific serine/threonine protein kinase"/>
    <property type="match status" value="1"/>
</dbReference>
<evidence type="ECO:0000259" key="38">
    <source>
        <dbReference type="PROSITE" id="PS50108"/>
    </source>
</evidence>
<dbReference type="PROSITE" id="PS50219">
    <property type="entry name" value="CNH"/>
    <property type="match status" value="1"/>
</dbReference>
<dbReference type="SUPFAM" id="SSF56112">
    <property type="entry name" value="Protein kinase-like (PK-like)"/>
    <property type="match status" value="1"/>
</dbReference>
<dbReference type="SMART" id="SM00109">
    <property type="entry name" value="C1"/>
    <property type="match status" value="1"/>
</dbReference>
<dbReference type="Pfam" id="PF00069">
    <property type="entry name" value="Pkinase"/>
    <property type="match status" value="1"/>
</dbReference>
<keyword evidence="9" id="KW-0488">Methylation</keyword>
<feature type="domain" description="Phorbol-ester/DAG-type" evidence="37">
    <location>
        <begin position="1000"/>
        <end position="1050"/>
    </location>
</feature>
<feature type="coiled-coil region" evidence="33">
    <location>
        <begin position="883"/>
        <end position="938"/>
    </location>
</feature>
<feature type="domain" description="PH" evidence="35">
    <location>
        <begin position="1070"/>
        <end position="1189"/>
    </location>
</feature>
<keyword evidence="8" id="KW-1003">Cell membrane</keyword>
<feature type="region of interest" description="Disordered" evidence="34">
    <location>
        <begin position="588"/>
        <end position="623"/>
    </location>
</feature>
<dbReference type="SMART" id="SM00285">
    <property type="entry name" value="PBD"/>
    <property type="match status" value="1"/>
</dbReference>
<dbReference type="SUPFAM" id="SSF57889">
    <property type="entry name" value="Cysteine-rich domain"/>
    <property type="match status" value="1"/>
</dbReference>
<dbReference type="GO" id="GO:0070161">
    <property type="term" value="C:anchoring junction"/>
    <property type="evidence" value="ECO:0007669"/>
    <property type="project" value="UniProtKB-SubCell"/>
</dbReference>
<dbReference type="InterPro" id="IPR020454">
    <property type="entry name" value="DAG/PE-bd"/>
</dbReference>
<dbReference type="CDD" id="cd05624">
    <property type="entry name" value="STKc_MRCK_beta"/>
    <property type="match status" value="1"/>
</dbReference>
<evidence type="ECO:0000256" key="20">
    <source>
        <dbReference type="ARBA" id="ARBA00022842"/>
    </source>
</evidence>
<dbReference type="Pfam" id="PF00780">
    <property type="entry name" value="CNH"/>
    <property type="match status" value="1"/>
</dbReference>
<evidence type="ECO:0000256" key="27">
    <source>
        <dbReference type="ARBA" id="ARBA00060291"/>
    </source>
</evidence>
<organism evidence="41 42">
    <name type="scientific">Enhydra lutris kenyoni</name>
    <name type="common">northern sea otter</name>
    <dbReference type="NCBI Taxonomy" id="391180"/>
    <lineage>
        <taxon>Eukaryota</taxon>
        <taxon>Metazoa</taxon>
        <taxon>Chordata</taxon>
        <taxon>Craniata</taxon>
        <taxon>Vertebrata</taxon>
        <taxon>Euteleostomi</taxon>
        <taxon>Mammalia</taxon>
        <taxon>Eutheria</taxon>
        <taxon>Laurasiatheria</taxon>
        <taxon>Carnivora</taxon>
        <taxon>Caniformia</taxon>
        <taxon>Musteloidea</taxon>
        <taxon>Mustelidae</taxon>
        <taxon>Lutrinae</taxon>
        <taxon>Enhydra</taxon>
    </lineage>
</organism>
<dbReference type="SMART" id="SM00036">
    <property type="entry name" value="CNH"/>
    <property type="match status" value="1"/>
</dbReference>
<dbReference type="SMART" id="SM00233">
    <property type="entry name" value="PH"/>
    <property type="match status" value="1"/>
</dbReference>
<evidence type="ECO:0000256" key="19">
    <source>
        <dbReference type="ARBA" id="ARBA00022840"/>
    </source>
</evidence>
<dbReference type="PROSITE" id="PS51285">
    <property type="entry name" value="AGC_KINASE_CTER"/>
    <property type="match status" value="1"/>
</dbReference>
<dbReference type="InterPro" id="IPR002219">
    <property type="entry name" value="PKC_DAG/PE"/>
</dbReference>
<feature type="region of interest" description="Disordered" evidence="34">
    <location>
        <begin position="969"/>
        <end position="996"/>
    </location>
</feature>
<dbReference type="InterPro" id="IPR001180">
    <property type="entry name" value="CNH_dom"/>
</dbReference>
<keyword evidence="10" id="KW-0963">Cytoplasm</keyword>
<dbReference type="Pfam" id="PF08826">
    <property type="entry name" value="DMPK_coil"/>
    <property type="match status" value="1"/>
</dbReference>
<dbReference type="InterPro" id="IPR050839">
    <property type="entry name" value="Rho-assoc_Ser/Thr_Kinase"/>
</dbReference>
<evidence type="ECO:0000256" key="2">
    <source>
        <dbReference type="ARBA" id="ARBA00004282"/>
    </source>
</evidence>
<comment type="similarity">
    <text evidence="6">Belongs to the protein kinase superfamily. AGC Ser/Thr protein kinase family. DMPK subfamily.</text>
</comment>
<evidence type="ECO:0000256" key="1">
    <source>
        <dbReference type="ARBA" id="ARBA00001946"/>
    </source>
</evidence>
<feature type="domain" description="AGC-kinase C-terminal" evidence="40">
    <location>
        <begin position="343"/>
        <end position="413"/>
    </location>
</feature>
<dbReference type="InterPro" id="IPR008271">
    <property type="entry name" value="Ser/Thr_kinase_AS"/>
</dbReference>
<dbReference type="EC" id="2.7.11.1" evidence="7"/>
<dbReference type="InterPro" id="IPR000961">
    <property type="entry name" value="AGC-kinase_C"/>
</dbReference>
<evidence type="ECO:0000259" key="40">
    <source>
        <dbReference type="PROSITE" id="PS51285"/>
    </source>
</evidence>
<comment type="cofactor">
    <cofactor evidence="1">
        <name>Mg(2+)</name>
        <dbReference type="ChEBI" id="CHEBI:18420"/>
    </cofactor>
</comment>
<accession>A0A2Y9JIK4</accession>
<feature type="domain" description="Protein kinase" evidence="36">
    <location>
        <begin position="76"/>
        <end position="342"/>
    </location>
</feature>
<dbReference type="InterPro" id="IPR011993">
    <property type="entry name" value="PH-like_dom_sf"/>
</dbReference>
<dbReference type="PRINTS" id="PR00008">
    <property type="entry name" value="DAGPEDOMAIN"/>
</dbReference>
<feature type="compositionally biased region" description="Low complexity" evidence="34">
    <location>
        <begin position="978"/>
        <end position="992"/>
    </location>
</feature>
<sequence>MSAKVRLKKLEQLLLDGPWRNESALSVETLLDVLVCLYTECSHSALRRDKYVAEFLEWAKPFTQLVKEMQLHREDFEIIKVIGRGAFGEVAVVRMKSTERIYAMKILNKWEMLKRAETACFREERDVLVNGDCQWITTLHYAFQDENYLYLVMDYYVGGDLLTLLSKFEDKLPEDMARFYIGEMVLAIDSIHQLHYVHRDIKPDNVLLDVNGHIRLADFGSCLKMNDDGTVQSSVAVGTPDYISPEILQAMEDGMGKYGPECDWWSLGVCMYEMLYGETPFYAESLVETYGKIMNHEERFQFPSHVTDVSEEAKDLIQRLICSRERRLGQNGIEDFKKHAFFEGLNWENIRNLEAPYIPDVSSPSDTSNFDVDDDVLRNIEILPPGSHTGFSGLHLPFIGFTFTTESCFSDRGSLKSIMQSSTLTRDEGVQRDLENSLQVEAYERRIRRLEQEKLELSRKLQESTQTVQSLHGSTRALGGSAREKEIKKLNEEIERLKSKIADSNRLERQLEDTVTLRQEHEDSTHRLKGLEKQYRVVRQEKEDFHKQLVEASERLKSQARELKDAHQQRKLALQEFSELNERMAELRSQKQKVSRQLRDKEEEVEAAMQKMDSMRQEMRKSEKLRKELEARLEDAVAEASRERKLREHSENFSKQVESELEALKMKQGGRGPGATLEHQQEISKIKSELEKKVLFYEEELVRREASHVLEVKNVKKEVHDSESHQLALQKEVLVLKDKLEKSKRERHTEMEEAVGTVRDKYERERALLLEENKKLTAENERLCSFVDKLTAQNRQLEDELRDLAAKKESVAHWEAQIAEIIQWVSDEKDARGYLQALASKMTEELEALRSSSLGSRALDPLWKVRRSQKLDMSARLELQSALEAEIRAKQLVQEELRKVKDTNLSFESKLKDSEAKNRELLEEMEILKKKMEEKFRADTGLKLPDFQDSIFEYFNTAPLAHDLTFRSGSAGEQETQAPKAEVSPSVSAAASTEQQEPKAHQFSIKSFSSPTQCSHCTSLMVGLIRQGYACEVCSFACHVSCRESAPQVCPIPPEQSKRPLGVDVQRGIGTAYKGYVKVPKPTGVKKGWQRAYAVVCDCKLFLYDLPEGKSTQPGVVASQVLDLRDEEFSVSSVLASDVIHASRRDIPCIFRVTASLLGTPSKTSSLLILTENENEKRKWVGILEGLQSILHKNRLKNQVVHVPQEAYDSTLPLIKAVLSAAVIDGDRIVVGLEEGLYVIEVTRDVIVRVADYKKVYQIELAPKEKVAVLLCGRNHHVHLCPWSAFDGAESSADVKLPETKGCQLIATATLRKSSSTCLFAAVKRLVLCYEVQRTRPFHRKVNEIVAPGTVQWMAALKDKLCVGYPSGFSLLSPQGDGQALTLVNPNDPSLTFLSQQSFDALCAVELKSEEYLLCFSHMGLYVDPQGRRSRMQELMWPAAPVACSCSPSHVTVYSEYGVDVFDVRTMEWVQTIGLRRIRPLSSDGSLNLLSCEPPRLIYFKSKFAGTALNVPDTSDNSKKQMLRTRSKRRFVFKVPEEERLQQRREMLRDPELRSKMISNPTNFNHVAHMGPGDGMQVLMDLPLSAVPPSQEERPGPAPPNLSRQPPPRNKPYISWPSSGGLEPGVAVPLRSMSDPDQDFDKEPDSDSTKHSTPSNSSNPSGPPSPNSPHRSQLPLEGLEQPAYDA</sequence>
<keyword evidence="11" id="KW-0723">Serine/threonine-protein kinase</keyword>
<evidence type="ECO:0000256" key="21">
    <source>
        <dbReference type="ARBA" id="ARBA00022949"/>
    </source>
</evidence>
<dbReference type="GO" id="GO:0005524">
    <property type="term" value="F:ATP binding"/>
    <property type="evidence" value="ECO:0007669"/>
    <property type="project" value="UniProtKB-UniRule"/>
</dbReference>
<dbReference type="GO" id="GO:0030027">
    <property type="term" value="C:lamellipodium"/>
    <property type="evidence" value="ECO:0007669"/>
    <property type="project" value="UniProtKB-SubCell"/>
</dbReference>
<evidence type="ECO:0000256" key="5">
    <source>
        <dbReference type="ARBA" id="ARBA00004510"/>
    </source>
</evidence>
<dbReference type="PROSITE" id="PS50081">
    <property type="entry name" value="ZF_DAG_PE_2"/>
    <property type="match status" value="1"/>
</dbReference>
<dbReference type="PROSITE" id="PS00479">
    <property type="entry name" value="ZF_DAG_PE_1"/>
    <property type="match status" value="1"/>
</dbReference>
<dbReference type="Pfam" id="PF00130">
    <property type="entry name" value="C1_1"/>
    <property type="match status" value="1"/>
</dbReference>
<dbReference type="CDD" id="cd00132">
    <property type="entry name" value="CRIB"/>
    <property type="match status" value="1"/>
</dbReference>
<gene>
    <name evidence="42" type="primary">LOC111148533</name>
</gene>
<dbReference type="SMART" id="SM00133">
    <property type="entry name" value="S_TK_X"/>
    <property type="match status" value="1"/>
</dbReference>
<dbReference type="PANTHER" id="PTHR22988:SF34">
    <property type="entry name" value="SERINE_THREONINE-PROTEIN KINASE MRCK BETA"/>
    <property type="match status" value="1"/>
</dbReference>
<dbReference type="InterPro" id="IPR046349">
    <property type="entry name" value="C1-like_sf"/>
</dbReference>
<keyword evidence="41" id="KW-1185">Reference proteome</keyword>
<dbReference type="PROSITE" id="PS00107">
    <property type="entry name" value="PROTEIN_KINASE_ATP"/>
    <property type="match status" value="1"/>
</dbReference>
<feature type="domain" description="CNH" evidence="39">
    <location>
        <begin position="1215"/>
        <end position="1488"/>
    </location>
</feature>
<dbReference type="RefSeq" id="XP_022360873.1">
    <property type="nucleotide sequence ID" value="XM_022505165.1"/>
</dbReference>
<dbReference type="SMART" id="SM00220">
    <property type="entry name" value="S_TKc"/>
    <property type="match status" value="1"/>
</dbReference>
<dbReference type="GO" id="GO:0004674">
    <property type="term" value="F:protein serine/threonine kinase activity"/>
    <property type="evidence" value="ECO:0007669"/>
    <property type="project" value="UniProtKB-KW"/>
</dbReference>
<dbReference type="Gene3D" id="3.30.60.20">
    <property type="match status" value="1"/>
</dbReference>
<dbReference type="CDD" id="cd01243">
    <property type="entry name" value="PH_MRCK"/>
    <property type="match status" value="1"/>
</dbReference>
<dbReference type="FunFam" id="3.30.200.20:FF:001044">
    <property type="entry name" value="Serine/threonine-protein kinase MRCK beta"/>
    <property type="match status" value="1"/>
</dbReference>
<dbReference type="CDD" id="cd20865">
    <property type="entry name" value="C1_MRCKbeta"/>
    <property type="match status" value="1"/>
</dbReference>
<dbReference type="InterPro" id="IPR011009">
    <property type="entry name" value="Kinase-like_dom_sf"/>
</dbReference>
<dbReference type="FunFam" id="2.30.29.30:FF:000140">
    <property type="entry name" value="CDC42 binding protein kinase beta"/>
    <property type="match status" value="1"/>
</dbReference>
<feature type="compositionally biased region" description="Basic and acidic residues" evidence="34">
    <location>
        <begin position="613"/>
        <end position="623"/>
    </location>
</feature>
<evidence type="ECO:0000256" key="32">
    <source>
        <dbReference type="PROSITE-ProRule" id="PRU10141"/>
    </source>
</evidence>
<dbReference type="Proteomes" id="UP000248482">
    <property type="component" value="Unplaced"/>
</dbReference>
<dbReference type="FunFam" id="1.20.5.340:FF:000010">
    <property type="entry name" value="Non-specific serine/threonine protein kinase"/>
    <property type="match status" value="1"/>
</dbReference>
<dbReference type="InterPro" id="IPR014930">
    <property type="entry name" value="Myotonic_dystrophy_kinase_coil"/>
</dbReference>
<keyword evidence="21" id="KW-0965">Cell junction</keyword>
<dbReference type="InterPro" id="IPR031597">
    <property type="entry name" value="KELK"/>
</dbReference>
<evidence type="ECO:0000256" key="15">
    <source>
        <dbReference type="ARBA" id="ARBA00022741"/>
    </source>
</evidence>
<dbReference type="SUPFAM" id="SSF69322">
    <property type="entry name" value="Tricorn protease domain 2"/>
    <property type="match status" value="1"/>
</dbReference>
<dbReference type="GO" id="GO:0008270">
    <property type="term" value="F:zinc ion binding"/>
    <property type="evidence" value="ECO:0007669"/>
    <property type="project" value="UniProtKB-KW"/>
</dbReference>
<evidence type="ECO:0000256" key="18">
    <source>
        <dbReference type="ARBA" id="ARBA00022833"/>
    </source>
</evidence>
<evidence type="ECO:0000256" key="17">
    <source>
        <dbReference type="ARBA" id="ARBA00022777"/>
    </source>
</evidence>
<keyword evidence="18" id="KW-0862">Zinc</keyword>
<evidence type="ECO:0000256" key="31">
    <source>
        <dbReference type="ARBA" id="ARBA00082349"/>
    </source>
</evidence>
<evidence type="ECO:0000256" key="4">
    <source>
        <dbReference type="ARBA" id="ARBA00004496"/>
    </source>
</evidence>
<dbReference type="PANTHER" id="PTHR22988">
    <property type="entry name" value="MYOTONIC DYSTROPHY S/T KINASE-RELATED"/>
    <property type="match status" value="1"/>
</dbReference>
<dbReference type="GeneID" id="111148533"/>
<dbReference type="Pfam" id="PF15796">
    <property type="entry name" value="KELK"/>
    <property type="match status" value="1"/>
</dbReference>
<evidence type="ECO:0000256" key="16">
    <source>
        <dbReference type="ARBA" id="ARBA00022771"/>
    </source>
</evidence>
<evidence type="ECO:0000256" key="26">
    <source>
        <dbReference type="ARBA" id="ARBA00048679"/>
    </source>
</evidence>
<feature type="compositionally biased region" description="Pro residues" evidence="34">
    <location>
        <begin position="1596"/>
        <end position="1610"/>
    </location>
</feature>
<comment type="subcellular location">
    <subcellularLocation>
        <location evidence="2">Cell junction</location>
    </subcellularLocation>
    <subcellularLocation>
        <location evidence="3">Cell membrane</location>
        <topology evidence="3">Peripheral membrane protein</topology>
        <orientation evidence="3">Cytoplasmic side</orientation>
    </subcellularLocation>
    <subcellularLocation>
        <location evidence="5">Cell projection</location>
        <location evidence="5">Lamellipodium</location>
    </subcellularLocation>
    <subcellularLocation>
        <location evidence="4">Cytoplasm</location>
    </subcellularLocation>
</comment>
<evidence type="ECO:0000256" key="28">
    <source>
        <dbReference type="ARBA" id="ARBA00073267"/>
    </source>
</evidence>
<dbReference type="PROSITE" id="PS50003">
    <property type="entry name" value="PH_DOMAIN"/>
    <property type="match status" value="1"/>
</dbReference>
<keyword evidence="14" id="KW-0479">Metal-binding</keyword>
<dbReference type="InterPro" id="IPR000719">
    <property type="entry name" value="Prot_kinase_dom"/>
</dbReference>
<evidence type="ECO:0000256" key="34">
    <source>
        <dbReference type="SAM" id="MobiDB-lite"/>
    </source>
</evidence>
<evidence type="ECO:0000313" key="41">
    <source>
        <dbReference type="Proteomes" id="UP000248482"/>
    </source>
</evidence>
<dbReference type="GO" id="GO:0042641">
    <property type="term" value="C:actomyosin"/>
    <property type="evidence" value="ECO:0007669"/>
    <property type="project" value="UniProtKB-ARBA"/>
</dbReference>
<name>A0A2Y9JIK4_ENHLU</name>
<keyword evidence="22 33" id="KW-0175">Coiled coil</keyword>
<dbReference type="SUPFAM" id="SSF50729">
    <property type="entry name" value="PH domain-like"/>
    <property type="match status" value="1"/>
</dbReference>
<evidence type="ECO:0000313" key="42">
    <source>
        <dbReference type="RefSeq" id="XP_022360873.1"/>
    </source>
</evidence>
<dbReference type="Gene3D" id="1.20.5.340">
    <property type="match status" value="1"/>
</dbReference>
<comment type="function">
    <text evidence="27">Serine/threonine-protein kinase which is an important downstream effector of CDC42 and plays a role in the regulation of cytoskeleton reorganization and cell migration. Regulates actin cytoskeletal reorganization via phosphorylation of PPP1R12C and MYL9/MLC2. In concert with MYO18A and LURAP1, is involved in modulating lamellar actomyosin retrograde flow that is crucial to cell protrusion and migration. Phosphorylates PPP1R12A. In concert with FAM89B/LRAP25 mediates the targeting of LIMK1 to the lamellipodium resulting in its activation and subsequent phosphorylation of CFL1 which is important for lamellipodial F-actin regulation.</text>
</comment>
<dbReference type="GO" id="GO:0005886">
    <property type="term" value="C:plasma membrane"/>
    <property type="evidence" value="ECO:0007669"/>
    <property type="project" value="UniProtKB-SubCell"/>
</dbReference>
<dbReference type="InterPro" id="IPR017441">
    <property type="entry name" value="Protein_kinase_ATP_BS"/>
</dbReference>
<evidence type="ECO:0000256" key="11">
    <source>
        <dbReference type="ARBA" id="ARBA00022527"/>
    </source>
</evidence>
<dbReference type="Gene3D" id="3.30.200.20">
    <property type="entry name" value="Phosphorylase Kinase, domain 1"/>
    <property type="match status" value="1"/>
</dbReference>
<evidence type="ECO:0000256" key="22">
    <source>
        <dbReference type="ARBA" id="ARBA00023054"/>
    </source>
</evidence>
<evidence type="ECO:0000256" key="7">
    <source>
        <dbReference type="ARBA" id="ARBA00012513"/>
    </source>
</evidence>
<evidence type="ECO:0000259" key="35">
    <source>
        <dbReference type="PROSITE" id="PS50003"/>
    </source>
</evidence>
<evidence type="ECO:0000256" key="30">
    <source>
        <dbReference type="ARBA" id="ARBA00079498"/>
    </source>
</evidence>
<keyword evidence="19 32" id="KW-0067">ATP-binding</keyword>
<reference evidence="42" key="1">
    <citation type="submission" date="2025-08" db="UniProtKB">
        <authorList>
            <consortium name="RefSeq"/>
        </authorList>
    </citation>
    <scope>IDENTIFICATION</scope>
    <source>
        <tissue evidence="42">Blood</tissue>
    </source>
</reference>
<keyword evidence="24" id="KW-0966">Cell projection</keyword>
<dbReference type="GO" id="GO:0005737">
    <property type="term" value="C:cytoplasm"/>
    <property type="evidence" value="ECO:0007669"/>
    <property type="project" value="UniProtKB-SubCell"/>
</dbReference>
<keyword evidence="13" id="KW-0808">Transferase</keyword>
<evidence type="ECO:0000256" key="3">
    <source>
        <dbReference type="ARBA" id="ARBA00004413"/>
    </source>
</evidence>
<evidence type="ECO:0000256" key="13">
    <source>
        <dbReference type="ARBA" id="ARBA00022679"/>
    </source>
</evidence>
<comment type="catalytic activity">
    <reaction evidence="25">
        <text>L-threonyl-[protein] + ATP = O-phospho-L-threonyl-[protein] + ADP + H(+)</text>
        <dbReference type="Rhea" id="RHEA:46608"/>
        <dbReference type="Rhea" id="RHEA-COMP:11060"/>
        <dbReference type="Rhea" id="RHEA-COMP:11605"/>
        <dbReference type="ChEBI" id="CHEBI:15378"/>
        <dbReference type="ChEBI" id="CHEBI:30013"/>
        <dbReference type="ChEBI" id="CHEBI:30616"/>
        <dbReference type="ChEBI" id="CHEBI:61977"/>
        <dbReference type="ChEBI" id="CHEBI:456216"/>
        <dbReference type="EC" id="2.7.11.1"/>
    </reaction>
</comment>
<comment type="catalytic activity">
    <reaction evidence="26">
        <text>L-seryl-[protein] + ATP = O-phospho-L-seryl-[protein] + ADP + H(+)</text>
        <dbReference type="Rhea" id="RHEA:17989"/>
        <dbReference type="Rhea" id="RHEA-COMP:9863"/>
        <dbReference type="Rhea" id="RHEA-COMP:11604"/>
        <dbReference type="ChEBI" id="CHEBI:15378"/>
        <dbReference type="ChEBI" id="CHEBI:29999"/>
        <dbReference type="ChEBI" id="CHEBI:30616"/>
        <dbReference type="ChEBI" id="CHEBI:83421"/>
        <dbReference type="ChEBI" id="CHEBI:456216"/>
        <dbReference type="EC" id="2.7.11.1"/>
    </reaction>
</comment>
<dbReference type="PROSITE" id="PS50108">
    <property type="entry name" value="CRIB"/>
    <property type="match status" value="1"/>
</dbReference>
<dbReference type="GO" id="GO:0016477">
    <property type="term" value="P:cell migration"/>
    <property type="evidence" value="ECO:0007669"/>
    <property type="project" value="UniProtKB-ARBA"/>
</dbReference>
<dbReference type="Pfam" id="PF25346">
    <property type="entry name" value="PH_MRCK"/>
    <property type="match status" value="1"/>
</dbReference>
<proteinExistence type="inferred from homology"/>
<evidence type="ECO:0000256" key="8">
    <source>
        <dbReference type="ARBA" id="ARBA00022475"/>
    </source>
</evidence>
<feature type="region of interest" description="Disordered" evidence="34">
    <location>
        <begin position="1586"/>
        <end position="1686"/>
    </location>
</feature>
<evidence type="ECO:0000256" key="6">
    <source>
        <dbReference type="ARBA" id="ARBA00005719"/>
    </source>
</evidence>
<evidence type="ECO:0000256" key="10">
    <source>
        <dbReference type="ARBA" id="ARBA00022490"/>
    </source>
</evidence>
<dbReference type="InterPro" id="IPR000095">
    <property type="entry name" value="CRIB_dom"/>
</dbReference>
<dbReference type="PROSITE" id="PS50011">
    <property type="entry name" value="PROTEIN_KINASE_DOM"/>
    <property type="match status" value="1"/>
</dbReference>
<dbReference type="FunFam" id="1.10.510.10:FF:000014">
    <property type="entry name" value="Non-specific serine/threonine protein kinase"/>
    <property type="match status" value="1"/>
</dbReference>
<keyword evidence="12" id="KW-0597">Phosphoprotein</keyword>
<feature type="coiled-coil region" evidence="33">
    <location>
        <begin position="759"/>
        <end position="807"/>
    </location>
</feature>
<dbReference type="Gene3D" id="1.10.510.10">
    <property type="entry name" value="Transferase(Phosphotransferase) domain 1"/>
    <property type="match status" value="1"/>
</dbReference>
<dbReference type="FunFam" id="3.30.200.20:FF:001209">
    <property type="entry name" value="Serine/threonine-protein kinase MRCK beta"/>
    <property type="match status" value="1"/>
</dbReference>
<dbReference type="InterPro" id="IPR042718">
    <property type="entry name" value="MRCKB_STKc"/>
</dbReference>
<feature type="binding site" evidence="32">
    <location>
        <position position="105"/>
    </location>
    <ligand>
        <name>ATP</name>
        <dbReference type="ChEBI" id="CHEBI:30616"/>
    </ligand>
</feature>
<keyword evidence="23" id="KW-0472">Membrane</keyword>
<evidence type="ECO:0000256" key="25">
    <source>
        <dbReference type="ARBA" id="ARBA00047899"/>
    </source>
</evidence>
<protein>
    <recommendedName>
        <fullName evidence="28">Serine/threonine-protein kinase MRCK beta</fullName>
        <ecNumber evidence="7">2.7.11.1</ecNumber>
    </recommendedName>
    <alternativeName>
        <fullName evidence="30">CDC42-binding protein kinase beta</fullName>
    </alternativeName>
    <alternativeName>
        <fullName evidence="31">DMPK-like beta</fullName>
    </alternativeName>
    <alternativeName>
        <fullName evidence="29">Myotonic dystrophy kinase-related CDC42-binding kinase beta</fullName>
    </alternativeName>
</protein>
<keyword evidence="20" id="KW-0460">Magnesium</keyword>
<keyword evidence="16" id="KW-0863">Zinc-finger</keyword>
<feature type="compositionally biased region" description="Basic and acidic residues" evidence="34">
    <location>
        <begin position="1639"/>
        <end position="1650"/>
    </location>
</feature>
<evidence type="ECO:0000256" key="33">
    <source>
        <dbReference type="SAM" id="Coils"/>
    </source>
</evidence>
<dbReference type="PROSITE" id="PS00108">
    <property type="entry name" value="PROTEIN_KINASE_ST"/>
    <property type="match status" value="1"/>
</dbReference>
<dbReference type="InterPro" id="IPR057529">
    <property type="entry name" value="MRCK/ROCK_PH"/>
</dbReference>
<evidence type="ECO:0000259" key="39">
    <source>
        <dbReference type="PROSITE" id="PS50219"/>
    </source>
</evidence>
<dbReference type="Gene3D" id="2.30.29.30">
    <property type="entry name" value="Pleckstrin-homology domain (PH domain)/Phosphotyrosine-binding domain (PTB)"/>
    <property type="match status" value="1"/>
</dbReference>
<evidence type="ECO:0000256" key="24">
    <source>
        <dbReference type="ARBA" id="ARBA00023273"/>
    </source>
</evidence>
<dbReference type="InterPro" id="IPR001849">
    <property type="entry name" value="PH_domain"/>
</dbReference>
<evidence type="ECO:0000256" key="29">
    <source>
        <dbReference type="ARBA" id="ARBA00079250"/>
    </source>
</evidence>
<evidence type="ECO:0000256" key="12">
    <source>
        <dbReference type="ARBA" id="ARBA00022553"/>
    </source>
</evidence>
<dbReference type="GO" id="GO:0031032">
    <property type="term" value="P:actomyosin structure organization"/>
    <property type="evidence" value="ECO:0007669"/>
    <property type="project" value="TreeGrafter"/>
</dbReference>